<keyword evidence="8" id="KW-1185">Reference proteome</keyword>
<accession>A0A395JHF2</accession>
<comment type="similarity">
    <text evidence="1 5">Belongs to the glutathione peroxidase family.</text>
</comment>
<evidence type="ECO:0000313" key="7">
    <source>
        <dbReference type="EMBL" id="RBP49390.1"/>
    </source>
</evidence>
<dbReference type="OrthoDB" id="9785502at2"/>
<dbReference type="InterPro" id="IPR036249">
    <property type="entry name" value="Thioredoxin-like_sf"/>
</dbReference>
<dbReference type="PRINTS" id="PR01011">
    <property type="entry name" value="GLUTPROXDASE"/>
</dbReference>
<dbReference type="PROSITE" id="PS00460">
    <property type="entry name" value="GLUTATHIONE_PEROXID_1"/>
    <property type="match status" value="1"/>
</dbReference>
<dbReference type="GO" id="GO:0004601">
    <property type="term" value="F:peroxidase activity"/>
    <property type="evidence" value="ECO:0007669"/>
    <property type="project" value="UniProtKB-KW"/>
</dbReference>
<feature type="chain" id="PRO_5017392578" description="Glutathione peroxidase" evidence="6">
    <location>
        <begin position="19"/>
        <end position="190"/>
    </location>
</feature>
<keyword evidence="6" id="KW-0732">Signal</keyword>
<dbReference type="EMBL" id="QNRT01000004">
    <property type="protein sequence ID" value="RBP49390.1"/>
    <property type="molecule type" value="Genomic_DNA"/>
</dbReference>
<dbReference type="InterPro" id="IPR000889">
    <property type="entry name" value="Glutathione_peroxidase"/>
</dbReference>
<evidence type="ECO:0000256" key="1">
    <source>
        <dbReference type="ARBA" id="ARBA00006926"/>
    </source>
</evidence>
<evidence type="ECO:0000256" key="4">
    <source>
        <dbReference type="PIRSR" id="PIRSR000303-1"/>
    </source>
</evidence>
<gene>
    <name evidence="7" type="ORF">DFR28_104321</name>
</gene>
<evidence type="ECO:0000256" key="6">
    <source>
        <dbReference type="SAM" id="SignalP"/>
    </source>
</evidence>
<evidence type="ECO:0000256" key="5">
    <source>
        <dbReference type="RuleBase" id="RU000499"/>
    </source>
</evidence>
<name>A0A395JHF2_9GAMM</name>
<dbReference type="CDD" id="cd00340">
    <property type="entry name" value="GSH_Peroxidase"/>
    <property type="match status" value="1"/>
</dbReference>
<reference evidence="7 8" key="1">
    <citation type="submission" date="2018-06" db="EMBL/GenBank/DDBJ databases">
        <title>Genomic Encyclopedia of Type Strains, Phase IV (KMG-IV): sequencing the most valuable type-strain genomes for metagenomic binning, comparative biology and taxonomic classification.</title>
        <authorList>
            <person name="Goeker M."/>
        </authorList>
    </citation>
    <scope>NUCLEOTIDE SEQUENCE [LARGE SCALE GENOMIC DNA]</scope>
    <source>
        <strain evidence="7 8">DSM 24032</strain>
    </source>
</reference>
<dbReference type="Gene3D" id="3.40.30.10">
    <property type="entry name" value="Glutaredoxin"/>
    <property type="match status" value="1"/>
</dbReference>
<evidence type="ECO:0000313" key="8">
    <source>
        <dbReference type="Proteomes" id="UP000253083"/>
    </source>
</evidence>
<dbReference type="PANTHER" id="PTHR11592:SF44">
    <property type="entry name" value="GLUTATHIONE PEROXIDASE"/>
    <property type="match status" value="1"/>
</dbReference>
<evidence type="ECO:0000256" key="3">
    <source>
        <dbReference type="ARBA" id="ARBA00023002"/>
    </source>
</evidence>
<feature type="signal peptide" evidence="6">
    <location>
        <begin position="1"/>
        <end position="18"/>
    </location>
</feature>
<protein>
    <recommendedName>
        <fullName evidence="5">Glutathione peroxidase</fullName>
    </recommendedName>
</protein>
<dbReference type="PROSITE" id="PS51355">
    <property type="entry name" value="GLUTATHIONE_PEROXID_3"/>
    <property type="match status" value="1"/>
</dbReference>
<dbReference type="Pfam" id="PF00255">
    <property type="entry name" value="GSHPx"/>
    <property type="match status" value="1"/>
</dbReference>
<dbReference type="InterPro" id="IPR029759">
    <property type="entry name" value="GPX_AS"/>
</dbReference>
<dbReference type="InParanoid" id="A0A395JHF2"/>
<dbReference type="Proteomes" id="UP000253083">
    <property type="component" value="Unassembled WGS sequence"/>
</dbReference>
<dbReference type="PIRSF" id="PIRSF000303">
    <property type="entry name" value="Glutathion_perox"/>
    <property type="match status" value="1"/>
</dbReference>
<sequence length="190" mass="21090">MLRISLFLTLFFSVSTHASDSSLKQATKAQDCHQLQTFSATKLRSKQSVDFCAEFKGKPMLIVNTASQCGYTPQFKALEALHQKYGDRLAVVGFPSNDFKQEYADTEKVADVCYVNYGVTFTMLEPSHVKGQSANSIFKELAARSGEAPGWNFTKYLVSADGQQVMHFASETDPASDQFKEQVENMLAAQ</sequence>
<keyword evidence="3 5" id="KW-0560">Oxidoreductase</keyword>
<comment type="caution">
    <text evidence="7">The sequence shown here is derived from an EMBL/GenBank/DDBJ whole genome shotgun (WGS) entry which is preliminary data.</text>
</comment>
<feature type="active site" evidence="4">
    <location>
        <position position="69"/>
    </location>
</feature>
<evidence type="ECO:0000256" key="2">
    <source>
        <dbReference type="ARBA" id="ARBA00022559"/>
    </source>
</evidence>
<proteinExistence type="inferred from homology"/>
<organism evidence="7 8">
    <name type="scientific">Arenicella xantha</name>
    <dbReference type="NCBI Taxonomy" id="644221"/>
    <lineage>
        <taxon>Bacteria</taxon>
        <taxon>Pseudomonadati</taxon>
        <taxon>Pseudomonadota</taxon>
        <taxon>Gammaproteobacteria</taxon>
        <taxon>Arenicellales</taxon>
        <taxon>Arenicellaceae</taxon>
        <taxon>Arenicella</taxon>
    </lineage>
</organism>
<dbReference type="AlphaFoldDB" id="A0A395JHF2"/>
<dbReference type="GO" id="GO:0034599">
    <property type="term" value="P:cellular response to oxidative stress"/>
    <property type="evidence" value="ECO:0007669"/>
    <property type="project" value="TreeGrafter"/>
</dbReference>
<keyword evidence="2 5" id="KW-0575">Peroxidase</keyword>
<dbReference type="SUPFAM" id="SSF52833">
    <property type="entry name" value="Thioredoxin-like"/>
    <property type="match status" value="1"/>
</dbReference>
<dbReference type="PANTHER" id="PTHR11592">
    <property type="entry name" value="GLUTATHIONE PEROXIDASE"/>
    <property type="match status" value="1"/>
</dbReference>
<dbReference type="RefSeq" id="WP_113955247.1">
    <property type="nucleotide sequence ID" value="NZ_QNRT01000004.1"/>
</dbReference>